<accession>A0A9D4H9Q9</accession>
<sequence length="160" mass="19759">MKMRADIEREKQQQKDWYVAQESERERIFKKELQDIQHSQVIQKDNIEKQFKQFQEQQRQDHEARLKERAEMFAIEMQKLKSEQALFIEERHKIFARQIENDKQDYEVHMLKIKEDFNRDRDERKHIAEELSQTRSYNFERERNETKGFFQSTCVSKTGV</sequence>
<comment type="caution">
    <text evidence="1">The sequence shown here is derived from an EMBL/GenBank/DDBJ whole genome shotgun (WGS) entry which is preliminary data.</text>
</comment>
<evidence type="ECO:0000313" key="2">
    <source>
        <dbReference type="Proteomes" id="UP000828390"/>
    </source>
</evidence>
<name>A0A9D4H9Q9_DREPO</name>
<dbReference type="EMBL" id="JAIWYP010000014">
    <property type="protein sequence ID" value="KAH3712901.1"/>
    <property type="molecule type" value="Genomic_DNA"/>
</dbReference>
<evidence type="ECO:0000313" key="1">
    <source>
        <dbReference type="EMBL" id="KAH3712901.1"/>
    </source>
</evidence>
<proteinExistence type="predicted"/>
<protein>
    <submittedName>
        <fullName evidence="1">Uncharacterized protein</fullName>
    </submittedName>
</protein>
<dbReference type="AlphaFoldDB" id="A0A9D4H9Q9"/>
<dbReference type="Proteomes" id="UP000828390">
    <property type="component" value="Unassembled WGS sequence"/>
</dbReference>
<gene>
    <name evidence="1" type="ORF">DPMN_072660</name>
</gene>
<keyword evidence="2" id="KW-1185">Reference proteome</keyword>
<reference evidence="1" key="1">
    <citation type="journal article" date="2019" name="bioRxiv">
        <title>The Genome of the Zebra Mussel, Dreissena polymorpha: A Resource for Invasive Species Research.</title>
        <authorList>
            <person name="McCartney M.A."/>
            <person name="Auch B."/>
            <person name="Kono T."/>
            <person name="Mallez S."/>
            <person name="Zhang Y."/>
            <person name="Obille A."/>
            <person name="Becker A."/>
            <person name="Abrahante J.E."/>
            <person name="Garbe J."/>
            <person name="Badalamenti J.P."/>
            <person name="Herman A."/>
            <person name="Mangelson H."/>
            <person name="Liachko I."/>
            <person name="Sullivan S."/>
            <person name="Sone E.D."/>
            <person name="Koren S."/>
            <person name="Silverstein K.A.T."/>
            <person name="Beckman K.B."/>
            <person name="Gohl D.M."/>
        </authorList>
    </citation>
    <scope>NUCLEOTIDE SEQUENCE</scope>
    <source>
        <strain evidence="1">Duluth1</strain>
        <tissue evidence="1">Whole animal</tissue>
    </source>
</reference>
<reference evidence="1" key="2">
    <citation type="submission" date="2020-11" db="EMBL/GenBank/DDBJ databases">
        <authorList>
            <person name="McCartney M.A."/>
            <person name="Auch B."/>
            <person name="Kono T."/>
            <person name="Mallez S."/>
            <person name="Becker A."/>
            <person name="Gohl D.M."/>
            <person name="Silverstein K.A.T."/>
            <person name="Koren S."/>
            <person name="Bechman K.B."/>
            <person name="Herman A."/>
            <person name="Abrahante J.E."/>
            <person name="Garbe J."/>
        </authorList>
    </citation>
    <scope>NUCLEOTIDE SEQUENCE</scope>
    <source>
        <strain evidence="1">Duluth1</strain>
        <tissue evidence="1">Whole animal</tissue>
    </source>
</reference>
<organism evidence="1 2">
    <name type="scientific">Dreissena polymorpha</name>
    <name type="common">Zebra mussel</name>
    <name type="synonym">Mytilus polymorpha</name>
    <dbReference type="NCBI Taxonomy" id="45954"/>
    <lineage>
        <taxon>Eukaryota</taxon>
        <taxon>Metazoa</taxon>
        <taxon>Spiralia</taxon>
        <taxon>Lophotrochozoa</taxon>
        <taxon>Mollusca</taxon>
        <taxon>Bivalvia</taxon>
        <taxon>Autobranchia</taxon>
        <taxon>Heteroconchia</taxon>
        <taxon>Euheterodonta</taxon>
        <taxon>Imparidentia</taxon>
        <taxon>Neoheterodontei</taxon>
        <taxon>Myida</taxon>
        <taxon>Dreissenoidea</taxon>
        <taxon>Dreissenidae</taxon>
        <taxon>Dreissena</taxon>
    </lineage>
</organism>